<accession>A0A0B3WPU3</accession>
<keyword evidence="2" id="KW-1185">Reference proteome</keyword>
<organism evidence="1 2">
    <name type="scientific">Terrisporobacter othiniensis</name>
    <dbReference type="NCBI Taxonomy" id="1577792"/>
    <lineage>
        <taxon>Bacteria</taxon>
        <taxon>Bacillati</taxon>
        <taxon>Bacillota</taxon>
        <taxon>Clostridia</taxon>
        <taxon>Peptostreptococcales</taxon>
        <taxon>Peptostreptococcaceae</taxon>
        <taxon>Terrisporobacter</taxon>
    </lineage>
</organism>
<dbReference type="AlphaFoldDB" id="A0A0B3WPU3"/>
<protein>
    <submittedName>
        <fullName evidence="1">Uncharacterized protein</fullName>
    </submittedName>
</protein>
<dbReference type="STRING" id="1577792.QX51_13465"/>
<evidence type="ECO:0000313" key="1">
    <source>
        <dbReference type="EMBL" id="KHS56535.1"/>
    </source>
</evidence>
<evidence type="ECO:0000313" key="2">
    <source>
        <dbReference type="Proteomes" id="UP000031189"/>
    </source>
</evidence>
<sequence>MMIEIGNLKLDSDFDYRIIREEANDLDLYIDINYRCVDINVGESQIFNSRVQFPYVRSILLRINKESHLMTVHLMRDIDLFSAFANFEVDYSNSIFKIKNFQEKVIISKN</sequence>
<dbReference type="EMBL" id="JWHR01000112">
    <property type="protein sequence ID" value="KHS56535.1"/>
    <property type="molecule type" value="Genomic_DNA"/>
</dbReference>
<comment type="caution">
    <text evidence="1">The sequence shown here is derived from an EMBL/GenBank/DDBJ whole genome shotgun (WGS) entry which is preliminary data.</text>
</comment>
<name>A0A0B3WPU3_9FIRM</name>
<gene>
    <name evidence="1" type="ORF">QX51_13465</name>
</gene>
<dbReference type="Proteomes" id="UP000031189">
    <property type="component" value="Unassembled WGS sequence"/>
</dbReference>
<proteinExistence type="predicted"/>
<reference evidence="1 2" key="1">
    <citation type="submission" date="2014-12" db="EMBL/GenBank/DDBJ databases">
        <title>Draft genome sequence of Terrisporobacter sp. 08-306576, isolated from the blood culture of a bacteremia patient.</title>
        <authorList>
            <person name="Lund L.C."/>
            <person name="Sydenham T.V."/>
            <person name="Hogh S.V."/>
            <person name="Skov M.N."/>
            <person name="Kemp M."/>
            <person name="Justesen U.S."/>
        </authorList>
    </citation>
    <scope>NUCLEOTIDE SEQUENCE [LARGE SCALE GENOMIC DNA]</scope>
    <source>
        <strain evidence="1 2">08-306576</strain>
    </source>
</reference>